<comment type="caution">
    <text evidence="1">The sequence shown here is derived from an EMBL/GenBank/DDBJ whole genome shotgun (WGS) entry which is preliminary data.</text>
</comment>
<dbReference type="EMBL" id="WJJP01000245">
    <property type="protein sequence ID" value="MBD3324496.1"/>
    <property type="molecule type" value="Genomic_DNA"/>
</dbReference>
<dbReference type="AlphaFoldDB" id="A0A9D5Q635"/>
<evidence type="ECO:0000313" key="2">
    <source>
        <dbReference type="Proteomes" id="UP000649604"/>
    </source>
</evidence>
<dbReference type="Proteomes" id="UP000649604">
    <property type="component" value="Unassembled WGS sequence"/>
</dbReference>
<sequence>MSMIKIFADIDLHDFLQDKLERLKKEIHNADDNYILNANETQYIGYLVGIFSLDILTFDFDNVFITPEEREIPGELFPDREFDFELRQGQRYTKDVISYHIPFEGPRELLRYIPGTRILWTISVIVEHHS</sequence>
<accession>A0A9D5Q635</accession>
<gene>
    <name evidence="1" type="ORF">GF339_07920</name>
</gene>
<feature type="non-terminal residue" evidence="1">
    <location>
        <position position="130"/>
    </location>
</feature>
<evidence type="ECO:0000313" key="1">
    <source>
        <dbReference type="EMBL" id="MBD3324496.1"/>
    </source>
</evidence>
<protein>
    <submittedName>
        <fullName evidence="1">Uncharacterized protein</fullName>
    </submittedName>
</protein>
<name>A0A9D5Q635_9BACT</name>
<proteinExistence type="predicted"/>
<organism evidence="1 2">
    <name type="scientific">candidate division KSB3 bacterium</name>
    <dbReference type="NCBI Taxonomy" id="2044937"/>
    <lineage>
        <taxon>Bacteria</taxon>
        <taxon>candidate division KSB3</taxon>
    </lineage>
</organism>
<reference evidence="1" key="1">
    <citation type="submission" date="2019-11" db="EMBL/GenBank/DDBJ databases">
        <title>Microbial mats filling the niche in hypersaline microbial mats.</title>
        <authorList>
            <person name="Wong H.L."/>
            <person name="Macleod F.I."/>
            <person name="White R.A. III"/>
            <person name="Burns B.P."/>
        </authorList>
    </citation>
    <scope>NUCLEOTIDE SEQUENCE</scope>
    <source>
        <strain evidence="1">Rbin_158</strain>
    </source>
</reference>